<proteinExistence type="predicted"/>
<evidence type="ECO:0000313" key="3">
    <source>
        <dbReference type="EMBL" id="PKA61997.1"/>
    </source>
</evidence>
<sequence length="320" mass="36288">MASQSYSKNIIFLFFVWIYLVSFDCSLSIRDRVSSYNGGDMELREQNMPIGVFKGMRNIIPHQMNPGPNNLVKQWDVYTTYVGKDSFNGIQADFSVYGLPVAPNAASAAMMTVVNRVDPYNYSIIETGWHIDPRTYGDYDPHFYVSWTDDGDQKTGCLNLHCPGFVLHNSAKYIPGTKLWPLSRYGGDQRYVDLKLYKDNVSGNWWLYEGLNNYENPVGYFKKEIFSNNFDKASQLYFGGVTAYPVYSKASPLGSGHWYYEGDNKAAQFNHIKFIDTEGNAFAPDKSKVSSIVSINCYGISDFIYHDYGSSFFYGGPGKC</sequence>
<feature type="domain" description="Neprosin PEP catalytic" evidence="2">
    <location>
        <begin position="68"/>
        <end position="320"/>
    </location>
</feature>
<dbReference type="OrthoDB" id="650213at2759"/>
<feature type="signal peptide" evidence="1">
    <location>
        <begin position="1"/>
        <end position="28"/>
    </location>
</feature>
<dbReference type="PROSITE" id="PS52045">
    <property type="entry name" value="NEPROSIN_PEP_CD"/>
    <property type="match status" value="1"/>
</dbReference>
<dbReference type="PANTHER" id="PTHR31589:SF223">
    <property type="entry name" value="PROTEIN, PUTATIVE (DUF239)-RELATED"/>
    <property type="match status" value="1"/>
</dbReference>
<reference evidence="3 4" key="1">
    <citation type="journal article" date="2017" name="Nature">
        <title>The Apostasia genome and the evolution of orchids.</title>
        <authorList>
            <person name="Zhang G.Q."/>
            <person name="Liu K.W."/>
            <person name="Li Z."/>
            <person name="Lohaus R."/>
            <person name="Hsiao Y.Y."/>
            <person name="Niu S.C."/>
            <person name="Wang J.Y."/>
            <person name="Lin Y.C."/>
            <person name="Xu Q."/>
            <person name="Chen L.J."/>
            <person name="Yoshida K."/>
            <person name="Fujiwara S."/>
            <person name="Wang Z.W."/>
            <person name="Zhang Y.Q."/>
            <person name="Mitsuda N."/>
            <person name="Wang M."/>
            <person name="Liu G.H."/>
            <person name="Pecoraro L."/>
            <person name="Huang H.X."/>
            <person name="Xiao X.J."/>
            <person name="Lin M."/>
            <person name="Wu X.Y."/>
            <person name="Wu W.L."/>
            <person name="Chen Y.Y."/>
            <person name="Chang S.B."/>
            <person name="Sakamoto S."/>
            <person name="Ohme-Takagi M."/>
            <person name="Yagi M."/>
            <person name="Zeng S.J."/>
            <person name="Shen C.Y."/>
            <person name="Yeh C.M."/>
            <person name="Luo Y.B."/>
            <person name="Tsai W.C."/>
            <person name="Van de Peer Y."/>
            <person name="Liu Z.J."/>
        </authorList>
    </citation>
    <scope>NUCLEOTIDE SEQUENCE [LARGE SCALE GENOMIC DNA]</scope>
    <source>
        <strain evidence="4">cv. Shenzhen</strain>
        <tissue evidence="3">Stem</tissue>
    </source>
</reference>
<name>A0A2I0B2H5_9ASPA</name>
<evidence type="ECO:0000313" key="4">
    <source>
        <dbReference type="Proteomes" id="UP000236161"/>
    </source>
</evidence>
<gene>
    <name evidence="3" type="ORF">AXF42_Ash019203</name>
</gene>
<evidence type="ECO:0000256" key="1">
    <source>
        <dbReference type="SAM" id="SignalP"/>
    </source>
</evidence>
<dbReference type="InterPro" id="IPR053168">
    <property type="entry name" value="Glutamic_endopeptidase"/>
</dbReference>
<protein>
    <recommendedName>
        <fullName evidence="2">Neprosin PEP catalytic domain-containing protein</fullName>
    </recommendedName>
</protein>
<dbReference type="PANTHER" id="PTHR31589">
    <property type="entry name" value="PROTEIN, PUTATIVE (DUF239)-RELATED-RELATED"/>
    <property type="match status" value="1"/>
</dbReference>
<keyword evidence="4" id="KW-1185">Reference proteome</keyword>
<keyword evidence="1" id="KW-0732">Signal</keyword>
<dbReference type="Pfam" id="PF03080">
    <property type="entry name" value="Neprosin"/>
    <property type="match status" value="1"/>
</dbReference>
<dbReference type="InterPro" id="IPR004314">
    <property type="entry name" value="Neprosin"/>
</dbReference>
<dbReference type="Gene3D" id="3.90.1320.10">
    <property type="entry name" value="Outer-capsid protein sigma 3, large lobe"/>
    <property type="match status" value="1"/>
</dbReference>
<dbReference type="Proteomes" id="UP000236161">
    <property type="component" value="Unassembled WGS sequence"/>
</dbReference>
<organism evidence="3 4">
    <name type="scientific">Apostasia shenzhenica</name>
    <dbReference type="NCBI Taxonomy" id="1088818"/>
    <lineage>
        <taxon>Eukaryota</taxon>
        <taxon>Viridiplantae</taxon>
        <taxon>Streptophyta</taxon>
        <taxon>Embryophyta</taxon>
        <taxon>Tracheophyta</taxon>
        <taxon>Spermatophyta</taxon>
        <taxon>Magnoliopsida</taxon>
        <taxon>Liliopsida</taxon>
        <taxon>Asparagales</taxon>
        <taxon>Orchidaceae</taxon>
        <taxon>Apostasioideae</taxon>
        <taxon>Apostasia</taxon>
    </lineage>
</organism>
<dbReference type="STRING" id="1088818.A0A2I0B2H5"/>
<dbReference type="EMBL" id="KZ451922">
    <property type="protein sequence ID" value="PKA61997.1"/>
    <property type="molecule type" value="Genomic_DNA"/>
</dbReference>
<accession>A0A2I0B2H5</accession>
<evidence type="ECO:0000259" key="2">
    <source>
        <dbReference type="PROSITE" id="PS52045"/>
    </source>
</evidence>
<dbReference type="AlphaFoldDB" id="A0A2I0B2H5"/>
<feature type="chain" id="PRO_5014137499" description="Neprosin PEP catalytic domain-containing protein" evidence="1">
    <location>
        <begin position="29"/>
        <end position="320"/>
    </location>
</feature>